<evidence type="ECO:0000256" key="2">
    <source>
        <dbReference type="ARBA" id="ARBA00023125"/>
    </source>
</evidence>
<dbReference type="AlphaFoldDB" id="A0A7W6BNW0"/>
<organism evidence="5 6">
    <name type="scientific">Aureimonas phyllosphaerae</name>
    <dbReference type="NCBI Taxonomy" id="1166078"/>
    <lineage>
        <taxon>Bacteria</taxon>
        <taxon>Pseudomonadati</taxon>
        <taxon>Pseudomonadota</taxon>
        <taxon>Alphaproteobacteria</taxon>
        <taxon>Hyphomicrobiales</taxon>
        <taxon>Aurantimonadaceae</taxon>
        <taxon>Aureimonas</taxon>
    </lineage>
</organism>
<dbReference type="InterPro" id="IPR018490">
    <property type="entry name" value="cNMP-bd_dom_sf"/>
</dbReference>
<dbReference type="Gene3D" id="1.10.10.10">
    <property type="entry name" value="Winged helix-like DNA-binding domain superfamily/Winged helix DNA-binding domain"/>
    <property type="match status" value="1"/>
</dbReference>
<sequence>MLSRRKKRFRSEAYGTPLHMEHCCPFPHNLIPKLYVQAGHDARNALLSGGSAKPMSVIPQSRIRNRLLSVVGAETYARIAPHLTPVELSVRELLVEPQAEILEVHFLEAGLASMVATSRDGKEEIEVGHIGPEGMTGFCLLHGVGQTPHRTFMQTAGASLRISAHALLVLVAEDEALRQLLLRYIHCYEVQLSHSALANGRYNINERLARWLLMSQDRLETDDLPLTHEFLALMLGVRRSGVTNEIHVLEGARLIKARRGRIHILDRMGLEAIAAGCYGIPEEEYRRLIQAPAERMGLLYSPG</sequence>
<evidence type="ECO:0000259" key="4">
    <source>
        <dbReference type="Pfam" id="PF13545"/>
    </source>
</evidence>
<keyword evidence="3" id="KW-0804">Transcription</keyword>
<evidence type="ECO:0000256" key="1">
    <source>
        <dbReference type="ARBA" id="ARBA00023015"/>
    </source>
</evidence>
<dbReference type="InterPro" id="IPR012318">
    <property type="entry name" value="HTH_CRP"/>
</dbReference>
<gene>
    <name evidence="5" type="ORF">GGR05_001563</name>
</gene>
<dbReference type="Gene3D" id="2.60.120.10">
    <property type="entry name" value="Jelly Rolls"/>
    <property type="match status" value="1"/>
</dbReference>
<keyword evidence="6" id="KW-1185">Reference proteome</keyword>
<dbReference type="InterPro" id="IPR036390">
    <property type="entry name" value="WH_DNA-bd_sf"/>
</dbReference>
<dbReference type="GO" id="GO:0003677">
    <property type="term" value="F:DNA binding"/>
    <property type="evidence" value="ECO:0007669"/>
    <property type="project" value="UniProtKB-KW"/>
</dbReference>
<dbReference type="EMBL" id="JACIDO010000003">
    <property type="protein sequence ID" value="MBB3935419.1"/>
    <property type="molecule type" value="Genomic_DNA"/>
</dbReference>
<name>A0A7W6BNW0_9HYPH</name>
<comment type="caution">
    <text evidence="5">The sequence shown here is derived from an EMBL/GenBank/DDBJ whole genome shotgun (WGS) entry which is preliminary data.</text>
</comment>
<evidence type="ECO:0000313" key="5">
    <source>
        <dbReference type="EMBL" id="MBB3935419.1"/>
    </source>
</evidence>
<reference evidence="5 6" key="1">
    <citation type="submission" date="2020-08" db="EMBL/GenBank/DDBJ databases">
        <title>Genomic Encyclopedia of Type Strains, Phase IV (KMG-IV): sequencing the most valuable type-strain genomes for metagenomic binning, comparative biology and taxonomic classification.</title>
        <authorList>
            <person name="Goeker M."/>
        </authorList>
    </citation>
    <scope>NUCLEOTIDE SEQUENCE [LARGE SCALE GENOMIC DNA]</scope>
    <source>
        <strain evidence="5 6">DSM 25024</strain>
    </source>
</reference>
<dbReference type="Proteomes" id="UP000531216">
    <property type="component" value="Unassembled WGS sequence"/>
</dbReference>
<dbReference type="SUPFAM" id="SSF51206">
    <property type="entry name" value="cAMP-binding domain-like"/>
    <property type="match status" value="1"/>
</dbReference>
<dbReference type="SUPFAM" id="SSF46785">
    <property type="entry name" value="Winged helix' DNA-binding domain"/>
    <property type="match status" value="1"/>
</dbReference>
<keyword evidence="2" id="KW-0238">DNA-binding</keyword>
<evidence type="ECO:0000313" key="6">
    <source>
        <dbReference type="Proteomes" id="UP000531216"/>
    </source>
</evidence>
<evidence type="ECO:0000256" key="3">
    <source>
        <dbReference type="ARBA" id="ARBA00023163"/>
    </source>
</evidence>
<dbReference type="Pfam" id="PF13545">
    <property type="entry name" value="HTH_Crp_2"/>
    <property type="match status" value="1"/>
</dbReference>
<accession>A0A7W6BNW0</accession>
<dbReference type="InterPro" id="IPR036388">
    <property type="entry name" value="WH-like_DNA-bd_sf"/>
</dbReference>
<dbReference type="InterPro" id="IPR014710">
    <property type="entry name" value="RmlC-like_jellyroll"/>
</dbReference>
<keyword evidence="1" id="KW-0805">Transcription regulation</keyword>
<feature type="domain" description="HTH crp-type" evidence="4">
    <location>
        <begin position="206"/>
        <end position="273"/>
    </location>
</feature>
<dbReference type="RefSeq" id="WP_342029310.1">
    <property type="nucleotide sequence ID" value="NZ_FOOA01000023.1"/>
</dbReference>
<proteinExistence type="predicted"/>
<dbReference type="GO" id="GO:0006355">
    <property type="term" value="P:regulation of DNA-templated transcription"/>
    <property type="evidence" value="ECO:0007669"/>
    <property type="project" value="InterPro"/>
</dbReference>
<protein>
    <submittedName>
        <fullName evidence="5">CRP-like cAMP-binding protein</fullName>
    </submittedName>
</protein>